<keyword evidence="9" id="KW-1185">Reference proteome</keyword>
<keyword evidence="6 7" id="KW-0472">Membrane</keyword>
<dbReference type="InterPro" id="IPR001640">
    <property type="entry name" value="Lgt"/>
</dbReference>
<dbReference type="OrthoDB" id="871140at2"/>
<organism evidence="8 9">
    <name type="scientific">Desulfobulbus oralis</name>
    <dbReference type="NCBI Taxonomy" id="1986146"/>
    <lineage>
        <taxon>Bacteria</taxon>
        <taxon>Pseudomonadati</taxon>
        <taxon>Thermodesulfobacteriota</taxon>
        <taxon>Desulfobulbia</taxon>
        <taxon>Desulfobulbales</taxon>
        <taxon>Desulfobulbaceae</taxon>
        <taxon>Desulfobulbus</taxon>
    </lineage>
</organism>
<evidence type="ECO:0000256" key="2">
    <source>
        <dbReference type="ARBA" id="ARBA00022475"/>
    </source>
</evidence>
<proteinExistence type="inferred from homology"/>
<dbReference type="EMBL" id="CP021255">
    <property type="protein sequence ID" value="AVD72287.1"/>
    <property type="molecule type" value="Genomic_DNA"/>
</dbReference>
<feature type="transmembrane region" description="Helical" evidence="7">
    <location>
        <begin position="236"/>
        <end position="261"/>
    </location>
</feature>
<evidence type="ECO:0000313" key="9">
    <source>
        <dbReference type="Proteomes" id="UP000239867"/>
    </source>
</evidence>
<dbReference type="PANTHER" id="PTHR30589">
    <property type="entry name" value="PROLIPOPROTEIN DIACYLGLYCERYL TRANSFERASE"/>
    <property type="match status" value="1"/>
</dbReference>
<evidence type="ECO:0000256" key="6">
    <source>
        <dbReference type="ARBA" id="ARBA00023136"/>
    </source>
</evidence>
<dbReference type="HAMAP" id="MF_01147">
    <property type="entry name" value="Lgt"/>
    <property type="match status" value="1"/>
</dbReference>
<accession>A0A2L1GRM8</accession>
<evidence type="ECO:0000256" key="4">
    <source>
        <dbReference type="ARBA" id="ARBA00022692"/>
    </source>
</evidence>
<dbReference type="Pfam" id="PF01790">
    <property type="entry name" value="LGT"/>
    <property type="match status" value="1"/>
</dbReference>
<evidence type="ECO:0000256" key="5">
    <source>
        <dbReference type="ARBA" id="ARBA00022989"/>
    </source>
</evidence>
<feature type="transmembrane region" description="Helical" evidence="7">
    <location>
        <begin position="203"/>
        <end position="224"/>
    </location>
</feature>
<name>A0A2L1GRM8_9BACT</name>
<gene>
    <name evidence="7" type="primary">lgt</name>
    <name evidence="8" type="ORF">CAY53_07600</name>
</gene>
<dbReference type="AlphaFoldDB" id="A0A2L1GRM8"/>
<evidence type="ECO:0000256" key="1">
    <source>
        <dbReference type="ARBA" id="ARBA00007150"/>
    </source>
</evidence>
<feature type="binding site" evidence="7">
    <location>
        <position position="139"/>
    </location>
    <ligand>
        <name>a 1,2-diacyl-sn-glycero-3-phospho-(1'-sn-glycerol)</name>
        <dbReference type="ChEBI" id="CHEBI:64716"/>
    </ligand>
</feature>
<dbReference type="PANTHER" id="PTHR30589:SF0">
    <property type="entry name" value="PHOSPHATIDYLGLYCEROL--PROLIPOPROTEIN DIACYLGLYCERYL TRANSFERASE"/>
    <property type="match status" value="1"/>
</dbReference>
<comment type="pathway">
    <text evidence="7">Protein modification; lipoprotein biosynthesis (diacylglyceryl transfer).</text>
</comment>
<keyword evidence="8" id="KW-0449">Lipoprotein</keyword>
<comment type="catalytic activity">
    <reaction evidence="7">
        <text>L-cysteinyl-[prolipoprotein] + a 1,2-diacyl-sn-glycero-3-phospho-(1'-sn-glycerol) = an S-1,2-diacyl-sn-glyceryl-L-cysteinyl-[prolipoprotein] + sn-glycerol 1-phosphate + H(+)</text>
        <dbReference type="Rhea" id="RHEA:56712"/>
        <dbReference type="Rhea" id="RHEA-COMP:14679"/>
        <dbReference type="Rhea" id="RHEA-COMP:14680"/>
        <dbReference type="ChEBI" id="CHEBI:15378"/>
        <dbReference type="ChEBI" id="CHEBI:29950"/>
        <dbReference type="ChEBI" id="CHEBI:57685"/>
        <dbReference type="ChEBI" id="CHEBI:64716"/>
        <dbReference type="ChEBI" id="CHEBI:140658"/>
        <dbReference type="EC" id="2.5.1.145"/>
    </reaction>
</comment>
<dbReference type="KEGG" id="deo:CAY53_07600"/>
<dbReference type="PROSITE" id="PS01311">
    <property type="entry name" value="LGT"/>
    <property type="match status" value="1"/>
</dbReference>
<dbReference type="EC" id="2.5.1.145" evidence="7"/>
<keyword evidence="5 7" id="KW-1133">Transmembrane helix</keyword>
<feature type="transmembrane region" description="Helical" evidence="7">
    <location>
        <begin position="90"/>
        <end position="111"/>
    </location>
</feature>
<dbReference type="GO" id="GO:0042158">
    <property type="term" value="P:lipoprotein biosynthetic process"/>
    <property type="evidence" value="ECO:0007669"/>
    <property type="project" value="UniProtKB-UniRule"/>
</dbReference>
<protein>
    <recommendedName>
        <fullName evidence="7">Phosphatidylglycerol--prolipoprotein diacylglyceryl transferase</fullName>
        <ecNumber evidence="7">2.5.1.145</ecNumber>
    </recommendedName>
</protein>
<feature type="transmembrane region" description="Helical" evidence="7">
    <location>
        <begin position="20"/>
        <end position="38"/>
    </location>
</feature>
<dbReference type="GO" id="GO:0008961">
    <property type="term" value="F:phosphatidylglycerol-prolipoprotein diacylglyceryl transferase activity"/>
    <property type="evidence" value="ECO:0007669"/>
    <property type="project" value="UniProtKB-UniRule"/>
</dbReference>
<dbReference type="UniPathway" id="UPA00664"/>
<evidence type="ECO:0000256" key="7">
    <source>
        <dbReference type="HAMAP-Rule" id="MF_01147"/>
    </source>
</evidence>
<dbReference type="NCBIfam" id="TIGR00544">
    <property type="entry name" value="lgt"/>
    <property type="match status" value="1"/>
</dbReference>
<comment type="similarity">
    <text evidence="1 7">Belongs to the Lgt family.</text>
</comment>
<sequence>MMTYPNIDPVFLSLGPLQLRWYGLMYVIGFAAAALLVARQARRFGWQELEAHFDSLNLVLIVGLVLGARLGYVCFYNPGYYLAHPLEIPATWSGGMSFHGGCIGAVLAGLWSSRRNGLDFWRVADLYVVTAPIGLFFGRIGNFINGELFGRVSTVPWAMIFPEGSPLPRHPSQLYESLCEGLLLFVLLWSLKARPWARPARPFWPHGSMLACFLAGYGLLRFFLEYTREPDAQLGLLWLGFSMGQWLCLLMIAAGCGLWWWRIRATR</sequence>
<dbReference type="Proteomes" id="UP000239867">
    <property type="component" value="Chromosome"/>
</dbReference>
<comment type="subcellular location">
    <subcellularLocation>
        <location evidence="7">Cell membrane</location>
        <topology evidence="7">Multi-pass membrane protein</topology>
    </subcellularLocation>
</comment>
<reference evidence="8 9" key="1">
    <citation type="journal article" date="2018" name="MBio">
        <title>Insights into the evolution of host association through the isolation and characterization of a novel human periodontal pathobiont, Desulfobulbus oralis.</title>
        <authorList>
            <person name="Cross K.L."/>
            <person name="Chirania P."/>
            <person name="Xiong W."/>
            <person name="Beall C.J."/>
            <person name="Elkins J.G."/>
            <person name="Giannone R.J."/>
            <person name="Griffen A.L."/>
            <person name="Guss A.M."/>
            <person name="Hettich R.L."/>
            <person name="Joshi S.S."/>
            <person name="Mokrzan E.M."/>
            <person name="Martin R.K."/>
            <person name="Zhulin I.B."/>
            <person name="Leys E.J."/>
            <person name="Podar M."/>
        </authorList>
    </citation>
    <scope>NUCLEOTIDE SEQUENCE [LARGE SCALE GENOMIC DNA]</scope>
    <source>
        <strain evidence="8 9">ORNL</strain>
    </source>
</reference>
<keyword evidence="2 7" id="KW-1003">Cell membrane</keyword>
<keyword evidence="3 7" id="KW-0808">Transferase</keyword>
<keyword evidence="4 7" id="KW-0812">Transmembrane</keyword>
<feature type="transmembrane region" description="Helical" evidence="7">
    <location>
        <begin position="58"/>
        <end position="78"/>
    </location>
</feature>
<evidence type="ECO:0000256" key="3">
    <source>
        <dbReference type="ARBA" id="ARBA00022679"/>
    </source>
</evidence>
<evidence type="ECO:0000313" key="8">
    <source>
        <dbReference type="EMBL" id="AVD72287.1"/>
    </source>
</evidence>
<dbReference type="GO" id="GO:0005886">
    <property type="term" value="C:plasma membrane"/>
    <property type="evidence" value="ECO:0007669"/>
    <property type="project" value="UniProtKB-SubCell"/>
</dbReference>
<comment type="function">
    <text evidence="7">Catalyzes the transfer of the diacylglyceryl group from phosphatidylglycerol to the sulfhydryl group of the N-terminal cysteine of a prolipoprotein, the first step in the formation of mature lipoproteins.</text>
</comment>